<feature type="domain" description="Bacterial repeat" evidence="3">
    <location>
        <begin position="804"/>
        <end position="874"/>
    </location>
</feature>
<feature type="domain" description="Bacterial repeat" evidence="3">
    <location>
        <begin position="575"/>
        <end position="640"/>
    </location>
</feature>
<dbReference type="STRING" id="29524.SAMN02745171_00617"/>
<dbReference type="InterPro" id="IPR026444">
    <property type="entry name" value="Secre_tail"/>
</dbReference>
<evidence type="ECO:0000256" key="1">
    <source>
        <dbReference type="SAM" id="MobiDB-lite"/>
    </source>
</evidence>
<evidence type="ECO:0000313" key="4">
    <source>
        <dbReference type="EMBL" id="SJZ61549.1"/>
    </source>
</evidence>
<evidence type="ECO:0000313" key="5">
    <source>
        <dbReference type="Proteomes" id="UP000190121"/>
    </source>
</evidence>
<reference evidence="5" key="1">
    <citation type="submission" date="2017-02" db="EMBL/GenBank/DDBJ databases">
        <authorList>
            <person name="Varghese N."/>
            <person name="Submissions S."/>
        </authorList>
    </citation>
    <scope>NUCLEOTIDE SEQUENCE [LARGE SCALE GENOMIC DNA]</scope>
    <source>
        <strain evidence="5">ATCC 51356</strain>
    </source>
</reference>
<dbReference type="InterPro" id="IPR011628">
    <property type="entry name" value="Cleaved_adhesin"/>
</dbReference>
<feature type="domain" description="Bacterial repeat" evidence="3">
    <location>
        <begin position="722"/>
        <end position="796"/>
    </location>
</feature>
<feature type="domain" description="Bacterial repeat" evidence="3">
    <location>
        <begin position="232"/>
        <end position="301"/>
    </location>
</feature>
<dbReference type="NCBIfam" id="TIGR04183">
    <property type="entry name" value="Por_Secre_tail"/>
    <property type="match status" value="1"/>
</dbReference>
<feature type="region of interest" description="Disordered" evidence="1">
    <location>
        <begin position="73"/>
        <end position="100"/>
    </location>
</feature>
<organism evidence="4 5">
    <name type="scientific">Porphyromonas circumdentaria</name>
    <dbReference type="NCBI Taxonomy" id="29524"/>
    <lineage>
        <taxon>Bacteria</taxon>
        <taxon>Pseudomonadati</taxon>
        <taxon>Bacteroidota</taxon>
        <taxon>Bacteroidia</taxon>
        <taxon>Bacteroidales</taxon>
        <taxon>Porphyromonadaceae</taxon>
        <taxon>Porphyromonas</taxon>
    </lineage>
</organism>
<name>A0A1T4M3I4_9PORP</name>
<feature type="domain" description="Cleaved adhesin" evidence="2">
    <location>
        <begin position="49"/>
        <end position="205"/>
    </location>
</feature>
<dbReference type="Pfam" id="PF07675">
    <property type="entry name" value="Cleaved_Adhesin"/>
    <property type="match status" value="2"/>
</dbReference>
<dbReference type="RefSeq" id="WP_078736574.1">
    <property type="nucleotide sequence ID" value="NZ_FUXE01000005.1"/>
</dbReference>
<dbReference type="Gene3D" id="2.60.120.200">
    <property type="match status" value="2"/>
</dbReference>
<dbReference type="OrthoDB" id="1014348at2"/>
<proteinExistence type="predicted"/>
<feature type="domain" description="Bacterial repeat" evidence="3">
    <location>
        <begin position="882"/>
        <end position="953"/>
    </location>
</feature>
<feature type="domain" description="Cleaved adhesin" evidence="2">
    <location>
        <begin position="387"/>
        <end position="545"/>
    </location>
</feature>
<dbReference type="Pfam" id="PF18998">
    <property type="entry name" value="Flg_new_2"/>
    <property type="match status" value="6"/>
</dbReference>
<dbReference type="Proteomes" id="UP000190121">
    <property type="component" value="Unassembled WGS sequence"/>
</dbReference>
<gene>
    <name evidence="4" type="ORF">SAMN02745171_00617</name>
</gene>
<keyword evidence="5" id="KW-1185">Reference proteome</keyword>
<sequence length="1112" mass="120030">MKKCTLFSRYAIAVLLGIMGLFASGVVRAEAGPGSLKKAFSLRDGGEVVINESFTQGLPEGWLVRDHDGDGKSFEPVKMQNHGEGSAPDTSGDGGCMSSSSFPVPSNPLNNWLITPRLNLPQGGKVSLWTTTYSSQYPAEKYDVCYSTTGTQPEDFTVLMTETLTRERAMSWKNFELELPVGTKYVAVRHYDSEGDALKVDDIKISGVGASLDKQGLPVYALTLQPSDRGVVVVKNKDGGAVNKLDAISEGTQLKIYAVANEGFNFHGLTVNGVTVTGISPATPYVFNIAENVVVGAIFKKPTYAVVLPWGLENGTVTLEGLNGQETWAVEEGTELTIVPVPNEGYRVASVLLDGVPIEPPYKFVVTKRTKIEVTFEKNDQPAVEVTVVEESFTSKGLPEGWVARDFDGNARSFEWTKWQNHGEGSECDFSGTGGSLNSDSFNSTPKPLSNWLIAPRLNLPQGGKVSLWTTTYSGQYPAEKYDVCYSTTGNNPEDFKVLMSETLTAERVMVWQNFTLELPAGTKYVAVHHYDCKQSALSIDDIKITGVNASLDKELPSYAITLEPSDRGNVVVRDKEGVVVEDLQSIKEGTPLKVHAVANEGFIFKSLTVNGVEMYGSSEESPYLFNVGENTTLGAIFKKRTFGINLPWNLQNGTIRLEGLNGQETWAVEEGTEVTIVPIPNEGYKVGEVRLDGEILPAPYKFILKKHVIISVTFVADVATYEVVLKNVENGTIAIEGKTAEELKTILAGTELTVVATPNENYELKEVTVNGQAIEAPYRFTVNERSEVGATFQKKVVTYPVTLQVVGEGTASVENYTEDMLKAVPEGATLKLKVQPKQGHLLKSITVNGEPLSANVLSFTVNSATTVIVTFEKEVVTYPVTLQVVGEGTASIKDYTEDALKAVPEGTRLVVNATPAQGHSLKSIAVNGQMLPANTTEFVVSAATTVVVTFEKDVVTYAVTLAPTTNGTISIKGKTAEDLKAVVEGTELTVKVTPADKYELKTLTANGADIKTTRTFVVNANVEVVATFQLVDAVDSVDGKSVVVYPNPAQDFVVVEGLDANTLVRLTSIDGHVVAEAFATELGVARFEVSTLARGNYLVVVQGKAQVVVLQ</sequence>
<evidence type="ECO:0000259" key="3">
    <source>
        <dbReference type="Pfam" id="PF18998"/>
    </source>
</evidence>
<dbReference type="NCBIfam" id="NF038128">
    <property type="entry name" value="choice_anch_J"/>
    <property type="match status" value="2"/>
</dbReference>
<accession>A0A1T4M3I4</accession>
<feature type="domain" description="Bacterial repeat" evidence="3">
    <location>
        <begin position="958"/>
        <end position="1031"/>
    </location>
</feature>
<dbReference type="InterPro" id="IPR044060">
    <property type="entry name" value="Bacterial_rp_domain"/>
</dbReference>
<protein>
    <submittedName>
        <fullName evidence="4">Por secretion system C-terminal sorting domain-containing protein</fullName>
    </submittedName>
</protein>
<dbReference type="EMBL" id="FUXE01000005">
    <property type="protein sequence ID" value="SJZ61549.1"/>
    <property type="molecule type" value="Genomic_DNA"/>
</dbReference>
<dbReference type="AlphaFoldDB" id="A0A1T4M3I4"/>
<evidence type="ECO:0000259" key="2">
    <source>
        <dbReference type="Pfam" id="PF07675"/>
    </source>
</evidence>